<evidence type="ECO:0000259" key="7">
    <source>
        <dbReference type="PROSITE" id="PS51379"/>
    </source>
</evidence>
<dbReference type="EMBL" id="CP045798">
    <property type="protein sequence ID" value="QNB47851.1"/>
    <property type="molecule type" value="Genomic_DNA"/>
</dbReference>
<dbReference type="OrthoDB" id="9794954at2"/>
<organism evidence="8 9">
    <name type="scientific">Thermanaerosceptrum fracticalcis</name>
    <dbReference type="NCBI Taxonomy" id="1712410"/>
    <lineage>
        <taxon>Bacteria</taxon>
        <taxon>Bacillati</taxon>
        <taxon>Bacillota</taxon>
        <taxon>Clostridia</taxon>
        <taxon>Eubacteriales</taxon>
        <taxon>Peptococcaceae</taxon>
        <taxon>Thermanaerosceptrum</taxon>
    </lineage>
</organism>
<dbReference type="GO" id="GO:0019154">
    <property type="term" value="F:glycolate dehydrogenase activity"/>
    <property type="evidence" value="ECO:0007669"/>
    <property type="project" value="UniProtKB-EC"/>
</dbReference>
<keyword evidence="1 6" id="KW-0004">4Fe-4S</keyword>
<dbReference type="Pfam" id="PF13183">
    <property type="entry name" value="Fer4_8"/>
    <property type="match status" value="1"/>
</dbReference>
<dbReference type="InterPro" id="IPR017900">
    <property type="entry name" value="4Fe4S_Fe_S_CS"/>
</dbReference>
<reference evidence="8 9" key="1">
    <citation type="journal article" date="2019" name="Front. Microbiol.">
        <title>Thermoanaerosceptrum fracticalcis gen. nov. sp. nov., a Novel Fumarate-Fermenting Microorganism From a Deep Fractured Carbonate Aquifer of the US Great Basin.</title>
        <authorList>
            <person name="Hamilton-Brehm S.D."/>
            <person name="Stewart L.E."/>
            <person name="Zavarin M."/>
            <person name="Caldwell M."/>
            <person name="Lawson P.A."/>
            <person name="Onstott T.C."/>
            <person name="Grzymski J."/>
            <person name="Neveux I."/>
            <person name="Lollar B.S."/>
            <person name="Russell C.E."/>
            <person name="Moser D.P."/>
        </authorList>
    </citation>
    <scope>NUCLEOTIDE SEQUENCE [LARGE SCALE GENOMIC DNA]</scope>
    <source>
        <strain evidence="8 9">DRI-13</strain>
    </source>
</reference>
<evidence type="ECO:0000256" key="5">
    <source>
        <dbReference type="ARBA" id="ARBA00023014"/>
    </source>
</evidence>
<dbReference type="Pfam" id="PF02754">
    <property type="entry name" value="CCG"/>
    <property type="match status" value="2"/>
</dbReference>
<evidence type="ECO:0000256" key="2">
    <source>
        <dbReference type="ARBA" id="ARBA00022723"/>
    </source>
</evidence>
<evidence type="ECO:0000256" key="3">
    <source>
        <dbReference type="ARBA" id="ARBA00022737"/>
    </source>
</evidence>
<name>A0A7G6E6Z7_THEFR</name>
<dbReference type="AlphaFoldDB" id="A0A7G6E6Z7"/>
<keyword evidence="6" id="KW-0249">Electron transport</keyword>
<gene>
    <name evidence="8" type="ORF">BR63_17255</name>
</gene>
<keyword evidence="3" id="KW-0677">Repeat</keyword>
<evidence type="ECO:0000256" key="1">
    <source>
        <dbReference type="ARBA" id="ARBA00022485"/>
    </source>
</evidence>
<keyword evidence="2 6" id="KW-0479">Metal-binding</keyword>
<comment type="catalytic activity">
    <reaction evidence="6">
        <text>glycolate + A = glyoxylate + AH2</text>
        <dbReference type="Rhea" id="RHEA:21264"/>
        <dbReference type="ChEBI" id="CHEBI:13193"/>
        <dbReference type="ChEBI" id="CHEBI:17499"/>
        <dbReference type="ChEBI" id="CHEBI:29805"/>
        <dbReference type="ChEBI" id="CHEBI:36655"/>
        <dbReference type="EC" id="1.1.99.14"/>
    </reaction>
</comment>
<dbReference type="PROSITE" id="PS00198">
    <property type="entry name" value="4FE4S_FER_1"/>
    <property type="match status" value="1"/>
</dbReference>
<feature type="domain" description="4Fe-4S ferredoxin-type" evidence="7">
    <location>
        <begin position="2"/>
        <end position="33"/>
    </location>
</feature>
<keyword evidence="6" id="KW-0813">Transport</keyword>
<dbReference type="KEGG" id="tfr:BR63_17255"/>
<dbReference type="SUPFAM" id="SSF46548">
    <property type="entry name" value="alpha-helical ferredoxin"/>
    <property type="match status" value="1"/>
</dbReference>
<comment type="catalytic activity">
    <reaction evidence="6">
        <text>(R)-lactate + A = pyruvate + AH2</text>
        <dbReference type="Rhea" id="RHEA:15089"/>
        <dbReference type="ChEBI" id="CHEBI:13193"/>
        <dbReference type="ChEBI" id="CHEBI:15361"/>
        <dbReference type="ChEBI" id="CHEBI:16004"/>
        <dbReference type="ChEBI" id="CHEBI:17499"/>
    </reaction>
</comment>
<dbReference type="InterPro" id="IPR009051">
    <property type="entry name" value="Helical_ferredxn"/>
</dbReference>
<dbReference type="InterPro" id="IPR004017">
    <property type="entry name" value="Cys_rich_dom"/>
</dbReference>
<dbReference type="PIRSF" id="PIRSF000139">
    <property type="entry name" value="Glc_ox_4Fe-4S"/>
    <property type="match status" value="1"/>
</dbReference>
<proteinExistence type="predicted"/>
<keyword evidence="9" id="KW-1185">Reference proteome</keyword>
<dbReference type="GO" id="GO:0051539">
    <property type="term" value="F:4 iron, 4 sulfur cluster binding"/>
    <property type="evidence" value="ECO:0007669"/>
    <property type="project" value="UniProtKB-UniRule"/>
</dbReference>
<dbReference type="Proteomes" id="UP000515847">
    <property type="component" value="Chromosome"/>
</dbReference>
<keyword evidence="4 6" id="KW-0408">Iron</keyword>
<evidence type="ECO:0000256" key="6">
    <source>
        <dbReference type="PIRNR" id="PIRNR000139"/>
    </source>
</evidence>
<feature type="domain" description="4Fe-4S ferredoxin-type" evidence="7">
    <location>
        <begin position="55"/>
        <end position="86"/>
    </location>
</feature>
<comment type="function">
    <text evidence="6">Component of a complex that catalyzes the oxidation of glycolate to glyoxylate.</text>
</comment>
<dbReference type="PANTHER" id="PTHR32479">
    <property type="entry name" value="GLYCOLATE OXIDASE IRON-SULFUR SUBUNIT"/>
    <property type="match status" value="1"/>
</dbReference>
<dbReference type="EC" id="1.1.99.14" evidence="6"/>
<dbReference type="PANTHER" id="PTHR32479:SF17">
    <property type="entry name" value="GLYCOLATE OXIDASE IRON-SULFUR SUBUNIT"/>
    <property type="match status" value="1"/>
</dbReference>
<evidence type="ECO:0000313" key="8">
    <source>
        <dbReference type="EMBL" id="QNB47851.1"/>
    </source>
</evidence>
<protein>
    <recommendedName>
        <fullName evidence="6">Glycolate oxidase iron-sulfur subunit</fullName>
        <ecNumber evidence="6">1.1.99.14</ecNumber>
    </recommendedName>
</protein>
<comment type="cofactor">
    <cofactor evidence="6">
        <name>[4Fe-4S] cluster</name>
        <dbReference type="ChEBI" id="CHEBI:49883"/>
    </cofactor>
    <text evidence="6">Binds 2 [4Fe-4S] clusters.</text>
</comment>
<evidence type="ECO:0000313" key="9">
    <source>
        <dbReference type="Proteomes" id="UP000515847"/>
    </source>
</evidence>
<keyword evidence="5 6" id="KW-0411">Iron-sulfur</keyword>
<sequence length="413" mass="46333">MKHMELVETIMKCNRCAACHDVCPTYKISGDEFSVARGRLRLLRMGLENQINLDGEPELERFVNECLLCKACEVNCPSNVPTTQIISDIRARHTAKKGLPLPKRFLYRGFFSNPRRLNLARKLARLYQKSGAQWLIKQAGIMKESNNLMPEMPNFSVRDNLPFVLKEMPEAKHKVAYFLGCSINQFFSNVGIATIKVLQANDCSVIVPELHCCGAPHQSAGDLEEYKKLARYNLDKLSELDVEAIIVDCATCGAILKEYVELFEEETEYREKAIKIKNLLADISSYLLQLGYSHGEKEIACTVTYHDPCHSVRGLKVSDAPREILKNIPGISFVEMKEADMCCGGAGSYGIFHPDISRKILQRKMNNYQGTGASVLVTSCPACMMQLKYGLKTYGIPGQVKHMVEVLAESYGI</sequence>
<dbReference type="RefSeq" id="WP_034421119.1">
    <property type="nucleotide sequence ID" value="NZ_CP045798.1"/>
</dbReference>
<dbReference type="PROSITE" id="PS51379">
    <property type="entry name" value="4FE4S_FER_2"/>
    <property type="match status" value="2"/>
</dbReference>
<dbReference type="GO" id="GO:0046872">
    <property type="term" value="F:metal ion binding"/>
    <property type="evidence" value="ECO:0007669"/>
    <property type="project" value="UniProtKB-UniRule"/>
</dbReference>
<dbReference type="InterPro" id="IPR012257">
    <property type="entry name" value="Glc_ox_4Fe-4S"/>
</dbReference>
<evidence type="ECO:0000256" key="4">
    <source>
        <dbReference type="ARBA" id="ARBA00023004"/>
    </source>
</evidence>
<dbReference type="InterPro" id="IPR017896">
    <property type="entry name" value="4Fe4S_Fe-S-bd"/>
</dbReference>
<dbReference type="Gene3D" id="1.10.1060.10">
    <property type="entry name" value="Alpha-helical ferredoxin"/>
    <property type="match status" value="1"/>
</dbReference>
<accession>A0A7G6E6Z7</accession>